<keyword evidence="3" id="KW-1185">Reference proteome</keyword>
<sequence>MADDDLQSLTDEIGRLARDRSISVAAAESLTSGAIASAFGRGEQASAWFAGGVVAYDERVKREVLGVTAESVLTPQCARELAAGVARLLGADVAVAVTGVGGPEPEEDLAPGTVFAAICVGETVTDAAWRFDGDPSAVVEQTVLAALRLARDALA</sequence>
<organism evidence="2 3">
    <name type="scientific">Agromyces indicus</name>
    <dbReference type="NCBI Taxonomy" id="758919"/>
    <lineage>
        <taxon>Bacteria</taxon>
        <taxon>Bacillati</taxon>
        <taxon>Actinomycetota</taxon>
        <taxon>Actinomycetes</taxon>
        <taxon>Micrococcales</taxon>
        <taxon>Microbacteriaceae</taxon>
        <taxon>Agromyces</taxon>
    </lineage>
</organism>
<comment type="caution">
    <text evidence="2">The sequence shown here is derived from an EMBL/GenBank/DDBJ whole genome shotgun (WGS) entry which is preliminary data.</text>
</comment>
<reference evidence="3" key="1">
    <citation type="submission" date="2023-07" db="EMBL/GenBank/DDBJ databases">
        <title>Description of three actinobacteria isolated from air of manufacturing shop in a pharmaceutical factory.</title>
        <authorList>
            <person name="Zhang D.-F."/>
        </authorList>
    </citation>
    <scope>NUCLEOTIDE SEQUENCE [LARGE SCALE GENOMIC DNA]</scope>
    <source>
        <strain evidence="3">CCTCC AB 2011122</strain>
    </source>
</reference>
<dbReference type="InterPro" id="IPR036653">
    <property type="entry name" value="CinA-like_C"/>
</dbReference>
<dbReference type="Proteomes" id="UP001260072">
    <property type="component" value="Unassembled WGS sequence"/>
</dbReference>
<dbReference type="Pfam" id="PF02464">
    <property type="entry name" value="CinA"/>
    <property type="match status" value="1"/>
</dbReference>
<feature type="domain" description="CinA C-terminal" evidence="1">
    <location>
        <begin position="7"/>
        <end position="153"/>
    </location>
</feature>
<gene>
    <name evidence="2" type="ORF">RH861_13095</name>
</gene>
<name>A0ABU1FMK1_9MICO</name>
<dbReference type="NCBIfam" id="TIGR00199">
    <property type="entry name" value="PncC_domain"/>
    <property type="match status" value="1"/>
</dbReference>
<dbReference type="Gene3D" id="3.90.950.20">
    <property type="entry name" value="CinA-like"/>
    <property type="match status" value="1"/>
</dbReference>
<evidence type="ECO:0000313" key="2">
    <source>
        <dbReference type="EMBL" id="MDR5693002.1"/>
    </source>
</evidence>
<dbReference type="SUPFAM" id="SSF142433">
    <property type="entry name" value="CinA-like"/>
    <property type="match status" value="1"/>
</dbReference>
<proteinExistence type="predicted"/>
<protein>
    <submittedName>
        <fullName evidence="2">Nicotinamide-nucleotide amidohydrolase family protein</fullName>
    </submittedName>
</protein>
<dbReference type="InterPro" id="IPR008136">
    <property type="entry name" value="CinA_C"/>
</dbReference>
<accession>A0ABU1FMK1</accession>
<evidence type="ECO:0000259" key="1">
    <source>
        <dbReference type="Pfam" id="PF02464"/>
    </source>
</evidence>
<dbReference type="EMBL" id="JAVKGS010000003">
    <property type="protein sequence ID" value="MDR5693002.1"/>
    <property type="molecule type" value="Genomic_DNA"/>
</dbReference>
<dbReference type="RefSeq" id="WP_310521332.1">
    <property type="nucleotide sequence ID" value="NZ_BAABBS010000001.1"/>
</dbReference>
<evidence type="ECO:0000313" key="3">
    <source>
        <dbReference type="Proteomes" id="UP001260072"/>
    </source>
</evidence>